<dbReference type="InterPro" id="IPR007803">
    <property type="entry name" value="Asp/Arg/Pro-Hydrxlase"/>
</dbReference>
<organism evidence="6">
    <name type="scientific">Edafosvirus sp</name>
    <dbReference type="NCBI Taxonomy" id="2487765"/>
    <lineage>
        <taxon>Viruses</taxon>
        <taxon>Varidnaviria</taxon>
        <taxon>Bamfordvirae</taxon>
        <taxon>Nucleocytoviricota</taxon>
        <taxon>Megaviricetes</taxon>
        <taxon>Imitervirales</taxon>
        <taxon>Mimiviridae</taxon>
        <taxon>Klosneuvirinae</taxon>
    </lineage>
</organism>
<keyword evidence="4" id="KW-0472">Membrane</keyword>
<evidence type="ECO:0000259" key="5">
    <source>
        <dbReference type="Pfam" id="PF05118"/>
    </source>
</evidence>
<keyword evidence="2" id="KW-0223">Dioxygenase</keyword>
<evidence type="ECO:0000313" key="6">
    <source>
        <dbReference type="EMBL" id="AYV78323.1"/>
    </source>
</evidence>
<dbReference type="PANTHER" id="PTHR46332:SF5">
    <property type="entry name" value="ASPARTATE BETA-HYDROXYLASE DOMAIN CONTAINING 2"/>
    <property type="match status" value="1"/>
</dbReference>
<dbReference type="InterPro" id="IPR051821">
    <property type="entry name" value="Asp/Asn_beta-hydroxylase"/>
</dbReference>
<accession>A0A3G4ZXK2</accession>
<dbReference type="Gene3D" id="2.60.120.330">
    <property type="entry name" value="B-lactam Antibiotic, Isopenicillin N Synthase, Chain"/>
    <property type="match status" value="1"/>
</dbReference>
<keyword evidence="4" id="KW-1133">Transmembrane helix</keyword>
<evidence type="ECO:0000256" key="1">
    <source>
        <dbReference type="ARBA" id="ARBA00007730"/>
    </source>
</evidence>
<feature type="domain" description="Aspartyl/asparaginy/proline hydroxylase" evidence="5">
    <location>
        <begin position="60"/>
        <end position="211"/>
    </location>
</feature>
<dbReference type="PANTHER" id="PTHR46332">
    <property type="entry name" value="ASPARTATE BETA-HYDROXYLASE DOMAIN-CONTAINING PROTEIN 2"/>
    <property type="match status" value="1"/>
</dbReference>
<evidence type="ECO:0000256" key="4">
    <source>
        <dbReference type="SAM" id="Phobius"/>
    </source>
</evidence>
<protein>
    <submittedName>
        <fullName evidence="6">Mg19 protein</fullName>
    </submittedName>
</protein>
<gene>
    <name evidence="6" type="ORF">Edafosvirus9_37</name>
</gene>
<keyword evidence="3" id="KW-0560">Oxidoreductase</keyword>
<evidence type="ECO:0000256" key="3">
    <source>
        <dbReference type="ARBA" id="ARBA00023002"/>
    </source>
</evidence>
<dbReference type="Pfam" id="PF05118">
    <property type="entry name" value="Asp_Arg_Hydrox"/>
    <property type="match status" value="1"/>
</dbReference>
<dbReference type="EMBL" id="MK072074">
    <property type="protein sequence ID" value="AYV78323.1"/>
    <property type="molecule type" value="Genomic_DNA"/>
</dbReference>
<reference evidence="6" key="1">
    <citation type="submission" date="2018-10" db="EMBL/GenBank/DDBJ databases">
        <title>Hidden diversity of soil giant viruses.</title>
        <authorList>
            <person name="Schulz F."/>
            <person name="Alteio L."/>
            <person name="Goudeau D."/>
            <person name="Ryan E.M."/>
            <person name="Malmstrom R.R."/>
            <person name="Blanchard J."/>
            <person name="Woyke T."/>
        </authorList>
    </citation>
    <scope>NUCLEOTIDE SEQUENCE</scope>
    <source>
        <strain evidence="6">EDV1</strain>
    </source>
</reference>
<comment type="similarity">
    <text evidence="1">Belongs to the aspartyl/asparaginyl beta-hydroxylase family.</text>
</comment>
<dbReference type="GO" id="GO:0051213">
    <property type="term" value="F:dioxygenase activity"/>
    <property type="evidence" value="ECO:0007669"/>
    <property type="project" value="UniProtKB-KW"/>
</dbReference>
<evidence type="ECO:0000256" key="2">
    <source>
        <dbReference type="ARBA" id="ARBA00022964"/>
    </source>
</evidence>
<feature type="transmembrane region" description="Helical" evidence="4">
    <location>
        <begin position="5"/>
        <end position="22"/>
    </location>
</feature>
<dbReference type="InterPro" id="IPR027443">
    <property type="entry name" value="IPNS-like_sf"/>
</dbReference>
<keyword evidence="4" id="KW-0812">Transmembrane</keyword>
<name>A0A3G4ZXK2_9VIRU</name>
<proteinExistence type="inferred from homology"/>
<dbReference type="SUPFAM" id="SSF51197">
    <property type="entry name" value="Clavaminate synthase-like"/>
    <property type="match status" value="1"/>
</dbReference>
<sequence length="249" mass="29632">MYIILICIALIFIICIVLYLYIKNYGYQAGEYINKLFIKNCTDPSVFDPKDFKWTQNFRDNWKNILNEYQKYVNKFYLPPHSNINKIVSSCDTDNKWKTIYLRAFGRDTELIKYFPKTQKLIDSCDCTLAFFSVLEPGAKLQPHKGIYKGVIRYHLGLIIPDKWNDCFINVDNHKLHWKTGEDIMFDDLFTHYVENNTDQRRVILFLDIKRNFRNPILNFINTVMLYFIKSNDALDETILNANNNVFIK</sequence>